<dbReference type="InterPro" id="IPR019775">
    <property type="entry name" value="WD40_repeat_CS"/>
</dbReference>
<keyword evidence="2" id="KW-0677">Repeat</keyword>
<feature type="repeat" description="WD" evidence="3">
    <location>
        <begin position="311"/>
        <end position="345"/>
    </location>
</feature>
<dbReference type="PANTHER" id="PTHR19846">
    <property type="entry name" value="WD40 REPEAT PROTEIN"/>
    <property type="match status" value="1"/>
</dbReference>
<dbReference type="FunFam" id="2.130.10.10:FF:000411">
    <property type="entry name" value="U4/U6 small nuclear ribonucleoprotein Prp4"/>
    <property type="match status" value="1"/>
</dbReference>
<dbReference type="GO" id="GO:0000398">
    <property type="term" value="P:mRNA splicing, via spliceosome"/>
    <property type="evidence" value="ECO:0007669"/>
    <property type="project" value="TreeGrafter"/>
</dbReference>
<dbReference type="PROSITE" id="PS50082">
    <property type="entry name" value="WD_REPEATS_2"/>
    <property type="match status" value="6"/>
</dbReference>
<dbReference type="SUPFAM" id="SSF50978">
    <property type="entry name" value="WD40 repeat-like"/>
    <property type="match status" value="1"/>
</dbReference>
<sequence>MSDDEVSYAKKIKTIHYGSLEDAERARLENTHDDGKSDTSDSDSGVPPPQHEGNNEYMELEEAMSRDKQALLEEFERRKKARSINVSTDDGEVKRNLRQLGEPICLFGEGPAERRSRLRDILSRLGEDSVIRREAEEERKLYEKDQEQTWYHEGPESLRIARLWLADYSLPRAKARLAEARSLMELPATTKTAKFQELQKKLQQMAIHSSQIGDNRPISYCTFSPNSKLLATASWSGLCKVWSVPDCELKQTLKGHACNVGAIVFHPKATISQPENVCNMASCAADGSVKLWDLKGEEPIADIEGHIPHRVSRISFHPSGRFLGTCCFDNSWRLWDLEQCTEVLHQEGHVKPVYCMSFQTDGSVCASGGLDSFGRVWDLRTGRCIMFMEGHLKAIYGIDFSSNGYNIATASEDNSCKIWDLRKRASLYTIPAHNNLISDVKYQKEDGNFLVTASYDGKVKIWTNKTWQPLKTLSGHDGKIMSCDISADNNYIATSSYDRTFKLWGPE</sequence>
<dbReference type="EMBL" id="KB632375">
    <property type="protein sequence ID" value="ERL93873.1"/>
    <property type="molecule type" value="Genomic_DNA"/>
</dbReference>
<dbReference type="SMART" id="SM00320">
    <property type="entry name" value="WD40"/>
    <property type="match status" value="7"/>
</dbReference>
<evidence type="ECO:0000256" key="1">
    <source>
        <dbReference type="ARBA" id="ARBA00022574"/>
    </source>
</evidence>
<dbReference type="EMBL" id="BT126501">
    <property type="protein sequence ID" value="AEE61465.1"/>
    <property type="molecule type" value="mRNA"/>
</dbReference>
<dbReference type="FunFam" id="2.130.10.10:FF:001300">
    <property type="entry name" value="U4/U6 small nuclear ribonucleoprotein Prp4"/>
    <property type="match status" value="1"/>
</dbReference>
<dbReference type="SMART" id="SM00500">
    <property type="entry name" value="SFM"/>
    <property type="match status" value="1"/>
</dbReference>
<evidence type="ECO:0000256" key="2">
    <source>
        <dbReference type="ARBA" id="ARBA00022737"/>
    </source>
</evidence>
<evidence type="ECO:0000313" key="7">
    <source>
        <dbReference type="EMBL" id="ERL93873.1"/>
    </source>
</evidence>
<dbReference type="STRING" id="77166.J3JTE5"/>
<keyword evidence="1 3" id="KW-0853">WD repeat</keyword>
<dbReference type="PANTHER" id="PTHR19846:SF0">
    <property type="entry name" value="PRE-MRNA PROCESSING FACTOR 4"/>
    <property type="match status" value="1"/>
</dbReference>
<dbReference type="Gene3D" id="2.130.10.10">
    <property type="entry name" value="YVTN repeat-like/Quinoprotein amine dehydrogenase"/>
    <property type="match status" value="3"/>
</dbReference>
<dbReference type="Pfam" id="PF08799">
    <property type="entry name" value="PRP4"/>
    <property type="match status" value="1"/>
</dbReference>
<dbReference type="PROSITE" id="PS00678">
    <property type="entry name" value="WD_REPEATS_1"/>
    <property type="match status" value="3"/>
</dbReference>
<evidence type="ECO:0000313" key="8">
    <source>
        <dbReference type="Proteomes" id="UP000030742"/>
    </source>
</evidence>
<dbReference type="HOGENOM" id="CLU_000288_57_20_1"/>
<dbReference type="CDD" id="cd00200">
    <property type="entry name" value="WD40"/>
    <property type="match status" value="1"/>
</dbReference>
<name>J3JTE5_DENPD</name>
<dbReference type="InterPro" id="IPR020472">
    <property type="entry name" value="WD40_PAC1"/>
</dbReference>
<protein>
    <recommendedName>
        <fullName evidence="5">Pre-mRNA processing factor 4 (PRP4)-like domain-containing protein</fullName>
    </recommendedName>
</protein>
<dbReference type="KEGG" id="dpa:109542484"/>
<feature type="region of interest" description="Disordered" evidence="4">
    <location>
        <begin position="19"/>
        <end position="55"/>
    </location>
</feature>
<dbReference type="InterPro" id="IPR015943">
    <property type="entry name" value="WD40/YVTN_repeat-like_dom_sf"/>
</dbReference>
<dbReference type="GO" id="GO:0017070">
    <property type="term" value="F:U6 snRNA binding"/>
    <property type="evidence" value="ECO:0007669"/>
    <property type="project" value="TreeGrafter"/>
</dbReference>
<organism evidence="6">
    <name type="scientific">Dendroctonus ponderosae</name>
    <name type="common">Mountain pine beetle</name>
    <dbReference type="NCBI Taxonomy" id="77166"/>
    <lineage>
        <taxon>Eukaryota</taxon>
        <taxon>Metazoa</taxon>
        <taxon>Ecdysozoa</taxon>
        <taxon>Arthropoda</taxon>
        <taxon>Hexapoda</taxon>
        <taxon>Insecta</taxon>
        <taxon>Pterygota</taxon>
        <taxon>Neoptera</taxon>
        <taxon>Endopterygota</taxon>
        <taxon>Coleoptera</taxon>
        <taxon>Polyphaga</taxon>
        <taxon>Cucujiformia</taxon>
        <taxon>Curculionidae</taxon>
        <taxon>Scolytinae</taxon>
        <taxon>Dendroctonus</taxon>
    </lineage>
</organism>
<evidence type="ECO:0000313" key="6">
    <source>
        <dbReference type="EMBL" id="AEE61465.1"/>
    </source>
</evidence>
<feature type="compositionally biased region" description="Basic and acidic residues" evidence="4">
    <location>
        <begin position="22"/>
        <end position="39"/>
    </location>
</feature>
<reference evidence="6" key="1">
    <citation type="journal article" date="2012" name="Insect Biochem. Mol. Biol.">
        <title>Transcriptome and full-length cDNA resources for the mountain pine beetle, Dendroctonus ponderosae Hopkins, a major insect pest of pine forests.</title>
        <authorList>
            <person name="Keeling C.I."/>
            <person name="Henderson H."/>
            <person name="Li M."/>
            <person name="Yuen M."/>
            <person name="Clark E.L."/>
            <person name="Fraser J.D."/>
            <person name="Huber D.P."/>
            <person name="Liao N.Y."/>
            <person name="Roderick Docking T."/>
            <person name="Birol I."/>
            <person name="Chan S.K."/>
            <person name="Taylor G.A."/>
            <person name="Palmquist D."/>
            <person name="Jones S.J."/>
            <person name="Bohlmann J."/>
        </authorList>
    </citation>
    <scope>NUCLEOTIDE SEQUENCE</scope>
    <source>
        <tissue evidence="6">Midgut and adhering fatbody of emerged adults of both sexes 1</tissue>
    </source>
</reference>
<dbReference type="AlphaFoldDB" id="J3JTE5"/>
<dbReference type="Gene3D" id="4.10.280.110">
    <property type="entry name" value="Pre-mRNA processing factor 4 domain"/>
    <property type="match status" value="1"/>
</dbReference>
<evidence type="ECO:0000259" key="5">
    <source>
        <dbReference type="SMART" id="SM00500"/>
    </source>
</evidence>
<dbReference type="GO" id="GO:0030621">
    <property type="term" value="F:U4 snRNA binding"/>
    <property type="evidence" value="ECO:0007669"/>
    <property type="project" value="TreeGrafter"/>
</dbReference>
<accession>J3JTE5</accession>
<reference evidence="7 8" key="2">
    <citation type="journal article" date="2013" name="Genome Biol.">
        <title>Draft genome of the mountain pine beetle, Dendroctonus ponderosae Hopkins, a major forest pest.</title>
        <authorList>
            <person name="Keeling C.I."/>
            <person name="Yuen M.M."/>
            <person name="Liao N.Y."/>
            <person name="Docking T.R."/>
            <person name="Chan S.K."/>
            <person name="Taylor G.A."/>
            <person name="Palmquist D.L."/>
            <person name="Jackman S.D."/>
            <person name="Nguyen A."/>
            <person name="Li M."/>
            <person name="Henderson H."/>
            <person name="Janes J.K."/>
            <person name="Zhao Y."/>
            <person name="Pandoh P."/>
            <person name="Moore R."/>
            <person name="Sperling F.A."/>
            <person name="Huber D.P."/>
            <person name="Birol I."/>
            <person name="Jones S.J."/>
            <person name="Bohlmann J."/>
        </authorList>
    </citation>
    <scope>NUCLEOTIDE SEQUENCE</scope>
</reference>
<dbReference type="OrthoDB" id="540662at2759"/>
<proteinExistence type="evidence at transcript level"/>
<dbReference type="InterPro" id="IPR001680">
    <property type="entry name" value="WD40_rpt"/>
</dbReference>
<dbReference type="InterPro" id="IPR036285">
    <property type="entry name" value="PRP4-like_sf"/>
</dbReference>
<feature type="repeat" description="WD" evidence="3">
    <location>
        <begin position="253"/>
        <end position="302"/>
    </location>
</feature>
<dbReference type="FunFam" id="4.10.280.110:FF:000002">
    <property type="entry name" value="U4/U6 small nuclear ribonucleoprotein Prp4"/>
    <property type="match status" value="1"/>
</dbReference>
<dbReference type="InterPro" id="IPR014906">
    <property type="entry name" value="PRP4-like"/>
</dbReference>
<feature type="repeat" description="WD" evidence="3">
    <location>
        <begin position="388"/>
        <end position="429"/>
    </location>
</feature>
<dbReference type="PROSITE" id="PS50294">
    <property type="entry name" value="WD_REPEATS_REGION"/>
    <property type="match status" value="4"/>
</dbReference>
<dbReference type="Pfam" id="PF00400">
    <property type="entry name" value="WD40"/>
    <property type="match status" value="7"/>
</dbReference>
<dbReference type="SUPFAM" id="SSF158230">
    <property type="entry name" value="PRP4-like"/>
    <property type="match status" value="1"/>
</dbReference>
<dbReference type="PRINTS" id="PR00320">
    <property type="entry name" value="GPROTEINBRPT"/>
</dbReference>
<feature type="repeat" description="WD" evidence="3">
    <location>
        <begin position="346"/>
        <end position="387"/>
    </location>
</feature>
<evidence type="ECO:0000256" key="4">
    <source>
        <dbReference type="SAM" id="MobiDB-lite"/>
    </source>
</evidence>
<dbReference type="InterPro" id="IPR036322">
    <property type="entry name" value="WD40_repeat_dom_sf"/>
</dbReference>
<gene>
    <name evidence="7" type="ORF">D910_11159</name>
</gene>
<evidence type="ECO:0000256" key="3">
    <source>
        <dbReference type="PROSITE-ProRule" id="PRU00221"/>
    </source>
</evidence>
<feature type="domain" description="Pre-mRNA processing factor 4 (PRP4)-like" evidence="5">
    <location>
        <begin position="88"/>
        <end position="140"/>
    </location>
</feature>
<dbReference type="Proteomes" id="UP000030742">
    <property type="component" value="Unassembled WGS sequence"/>
</dbReference>
<feature type="repeat" description="WD" evidence="3">
    <location>
        <begin position="473"/>
        <end position="507"/>
    </location>
</feature>
<feature type="repeat" description="WD" evidence="3">
    <location>
        <begin position="430"/>
        <end position="472"/>
    </location>
</feature>
<dbReference type="GO" id="GO:0046540">
    <property type="term" value="C:U4/U6 x U5 tri-snRNP complex"/>
    <property type="evidence" value="ECO:0007669"/>
    <property type="project" value="TreeGrafter"/>
</dbReference>